<keyword evidence="3" id="KW-1185">Reference proteome</keyword>
<protein>
    <recommendedName>
        <fullName evidence="4">Integral membrane protein</fullName>
    </recommendedName>
</protein>
<dbReference type="EMBL" id="JAMDNP010000034">
    <property type="protein sequence ID" value="MCY9762464.1"/>
    <property type="molecule type" value="Genomic_DNA"/>
</dbReference>
<accession>A0ABT4H0M4</accession>
<comment type="caution">
    <text evidence="2">The sequence shown here is derived from an EMBL/GenBank/DDBJ whole genome shotgun (WGS) entry which is preliminary data.</text>
</comment>
<name>A0ABT4H0M4_PAEAL</name>
<keyword evidence="1" id="KW-1133">Transmembrane helix</keyword>
<proteinExistence type="predicted"/>
<evidence type="ECO:0000313" key="2">
    <source>
        <dbReference type="EMBL" id="MCY9762464.1"/>
    </source>
</evidence>
<feature type="transmembrane region" description="Helical" evidence="1">
    <location>
        <begin position="92"/>
        <end position="114"/>
    </location>
</feature>
<reference evidence="2 3" key="1">
    <citation type="submission" date="2022-05" db="EMBL/GenBank/DDBJ databases">
        <title>Genome Sequencing of Bee-Associated Microbes.</title>
        <authorList>
            <person name="Dunlap C."/>
        </authorList>
    </citation>
    <scope>NUCLEOTIDE SEQUENCE [LARGE SCALE GENOMIC DNA]</scope>
    <source>
        <strain evidence="2 3">NRRL B-04010</strain>
    </source>
</reference>
<evidence type="ECO:0000313" key="3">
    <source>
        <dbReference type="Proteomes" id="UP001527181"/>
    </source>
</evidence>
<evidence type="ECO:0000256" key="1">
    <source>
        <dbReference type="SAM" id="Phobius"/>
    </source>
</evidence>
<keyword evidence="1" id="KW-0812">Transmembrane</keyword>
<dbReference type="GeneID" id="94491568"/>
<dbReference type="Proteomes" id="UP001527181">
    <property type="component" value="Unassembled WGS sequence"/>
</dbReference>
<evidence type="ECO:0008006" key="4">
    <source>
        <dbReference type="Google" id="ProtNLM"/>
    </source>
</evidence>
<dbReference type="RefSeq" id="WP_262866863.1">
    <property type="nucleotide sequence ID" value="NZ_JAMDLX010000040.1"/>
</dbReference>
<feature type="transmembrane region" description="Helical" evidence="1">
    <location>
        <begin position="141"/>
        <end position="162"/>
    </location>
</feature>
<sequence length="167" mass="19084">MINKRKAGSLADRCCKASFFELVPTVTVDVMDFRLALESGGGSAPLYIRVYFHSVMGWDNMLYSFGFIIQKIIFIIKMERARFAIVIGGGDFIFKCGVALLYGAFTHLLLVMFWNDYVYMRTLKDTGTAVNQPFYYINDSFWTMFNIEIGLAVVLIIASFFIKKEPK</sequence>
<keyword evidence="1" id="KW-0472">Membrane</keyword>
<organism evidence="2 3">
    <name type="scientific">Paenibacillus alvei</name>
    <name type="common">Bacillus alvei</name>
    <dbReference type="NCBI Taxonomy" id="44250"/>
    <lineage>
        <taxon>Bacteria</taxon>
        <taxon>Bacillati</taxon>
        <taxon>Bacillota</taxon>
        <taxon>Bacilli</taxon>
        <taxon>Bacillales</taxon>
        <taxon>Paenibacillaceae</taxon>
        <taxon>Paenibacillus</taxon>
    </lineage>
</organism>
<gene>
    <name evidence="2" type="ORF">M5X12_18000</name>
</gene>